<keyword evidence="3" id="KW-1185">Reference proteome</keyword>
<name>A0A9P4IYR4_9PEZI</name>
<evidence type="ECO:0008006" key="4">
    <source>
        <dbReference type="Google" id="ProtNLM"/>
    </source>
</evidence>
<protein>
    <recommendedName>
        <fullName evidence="4">Secreted protein</fullName>
    </recommendedName>
</protein>
<evidence type="ECO:0000256" key="1">
    <source>
        <dbReference type="SAM" id="SignalP"/>
    </source>
</evidence>
<accession>A0A9P4IYR4</accession>
<comment type="caution">
    <text evidence="2">The sequence shown here is derived from an EMBL/GenBank/DDBJ whole genome shotgun (WGS) entry which is preliminary data.</text>
</comment>
<feature type="chain" id="PRO_5040376843" description="Secreted protein" evidence="1">
    <location>
        <begin position="19"/>
        <end position="89"/>
    </location>
</feature>
<dbReference type="Proteomes" id="UP000799439">
    <property type="component" value="Unassembled WGS sequence"/>
</dbReference>
<keyword evidence="1" id="KW-0732">Signal</keyword>
<evidence type="ECO:0000313" key="2">
    <source>
        <dbReference type="EMBL" id="KAF2152347.1"/>
    </source>
</evidence>
<gene>
    <name evidence="2" type="ORF">K461DRAFT_278577</name>
</gene>
<dbReference type="AlphaFoldDB" id="A0A9P4IYR4"/>
<organism evidence="2 3">
    <name type="scientific">Myriangium duriaei CBS 260.36</name>
    <dbReference type="NCBI Taxonomy" id="1168546"/>
    <lineage>
        <taxon>Eukaryota</taxon>
        <taxon>Fungi</taxon>
        <taxon>Dikarya</taxon>
        <taxon>Ascomycota</taxon>
        <taxon>Pezizomycotina</taxon>
        <taxon>Dothideomycetes</taxon>
        <taxon>Dothideomycetidae</taxon>
        <taxon>Myriangiales</taxon>
        <taxon>Myriangiaceae</taxon>
        <taxon>Myriangium</taxon>
    </lineage>
</organism>
<feature type="signal peptide" evidence="1">
    <location>
        <begin position="1"/>
        <end position="18"/>
    </location>
</feature>
<proteinExistence type="predicted"/>
<dbReference type="EMBL" id="ML996086">
    <property type="protein sequence ID" value="KAF2152347.1"/>
    <property type="molecule type" value="Genomic_DNA"/>
</dbReference>
<evidence type="ECO:0000313" key="3">
    <source>
        <dbReference type="Proteomes" id="UP000799439"/>
    </source>
</evidence>
<sequence>MVCWLLLIWSTGRPSTRRAPHEVTRPPNHVAHWPTEYDAPRPTVNRAFRLPLCGTRSRTSIGSSPRLTSLADQWFKSVASYWVGGTRNW</sequence>
<reference evidence="2" key="1">
    <citation type="journal article" date="2020" name="Stud. Mycol.">
        <title>101 Dothideomycetes genomes: a test case for predicting lifestyles and emergence of pathogens.</title>
        <authorList>
            <person name="Haridas S."/>
            <person name="Albert R."/>
            <person name="Binder M."/>
            <person name="Bloem J."/>
            <person name="Labutti K."/>
            <person name="Salamov A."/>
            <person name="Andreopoulos B."/>
            <person name="Baker S."/>
            <person name="Barry K."/>
            <person name="Bills G."/>
            <person name="Bluhm B."/>
            <person name="Cannon C."/>
            <person name="Castanera R."/>
            <person name="Culley D."/>
            <person name="Daum C."/>
            <person name="Ezra D."/>
            <person name="Gonzalez J."/>
            <person name="Henrissat B."/>
            <person name="Kuo A."/>
            <person name="Liang C."/>
            <person name="Lipzen A."/>
            <person name="Lutzoni F."/>
            <person name="Magnuson J."/>
            <person name="Mondo S."/>
            <person name="Nolan M."/>
            <person name="Ohm R."/>
            <person name="Pangilinan J."/>
            <person name="Park H.-J."/>
            <person name="Ramirez L."/>
            <person name="Alfaro M."/>
            <person name="Sun H."/>
            <person name="Tritt A."/>
            <person name="Yoshinaga Y."/>
            <person name="Zwiers L.-H."/>
            <person name="Turgeon B."/>
            <person name="Goodwin S."/>
            <person name="Spatafora J."/>
            <person name="Crous P."/>
            <person name="Grigoriev I."/>
        </authorList>
    </citation>
    <scope>NUCLEOTIDE SEQUENCE</scope>
    <source>
        <strain evidence="2">CBS 260.36</strain>
    </source>
</reference>